<dbReference type="InterPro" id="IPR000100">
    <property type="entry name" value="RNase_P"/>
</dbReference>
<dbReference type="SUPFAM" id="SSF54211">
    <property type="entry name" value="Ribosomal protein S5 domain 2-like"/>
    <property type="match status" value="1"/>
</dbReference>
<dbReference type="RefSeq" id="WP_089367085.1">
    <property type="nucleotide sequence ID" value="NZ_CP023863.1"/>
</dbReference>
<evidence type="ECO:0000313" key="9">
    <source>
        <dbReference type="Proteomes" id="UP000198427"/>
    </source>
</evidence>
<dbReference type="Gene3D" id="3.30.230.10">
    <property type="match status" value="1"/>
</dbReference>
<dbReference type="GO" id="GO:0004526">
    <property type="term" value="F:ribonuclease P activity"/>
    <property type="evidence" value="ECO:0007669"/>
    <property type="project" value="UniProtKB-UniRule"/>
</dbReference>
<evidence type="ECO:0000256" key="5">
    <source>
        <dbReference type="ARBA" id="ARBA00022801"/>
    </source>
</evidence>
<dbReference type="Proteomes" id="UP000198427">
    <property type="component" value="Unassembled WGS sequence"/>
</dbReference>
<comment type="similarity">
    <text evidence="7">Belongs to the RnpA family.</text>
</comment>
<dbReference type="Pfam" id="PF00825">
    <property type="entry name" value="Ribonuclease_P"/>
    <property type="match status" value="1"/>
</dbReference>
<keyword evidence="5 7" id="KW-0378">Hydrolase</keyword>
<dbReference type="InterPro" id="IPR020539">
    <property type="entry name" value="RNase_P_CS"/>
</dbReference>
<comment type="subunit">
    <text evidence="7">Consists of a catalytic RNA component (M1 or rnpB) and a protein subunit.</text>
</comment>
<dbReference type="GO" id="GO:0000049">
    <property type="term" value="F:tRNA binding"/>
    <property type="evidence" value="ECO:0007669"/>
    <property type="project" value="UniProtKB-UniRule"/>
</dbReference>
<keyword evidence="9" id="KW-1185">Reference proteome</keyword>
<evidence type="ECO:0000256" key="7">
    <source>
        <dbReference type="HAMAP-Rule" id="MF_00227"/>
    </source>
</evidence>
<protein>
    <recommendedName>
        <fullName evidence="7">Ribonuclease P protein component</fullName>
        <shortName evidence="7">RNase P protein</shortName>
        <shortName evidence="7">RNaseP protein</shortName>
        <ecNumber evidence="7">3.1.26.5</ecNumber>
    </recommendedName>
    <alternativeName>
        <fullName evidence="7">Protein C5</fullName>
    </alternativeName>
</protein>
<dbReference type="InterPro" id="IPR020568">
    <property type="entry name" value="Ribosomal_Su5_D2-typ_SF"/>
</dbReference>
<evidence type="ECO:0000256" key="6">
    <source>
        <dbReference type="ARBA" id="ARBA00022884"/>
    </source>
</evidence>
<accession>A0A2K9H9X5</accession>
<comment type="function">
    <text evidence="1 7">RNaseP catalyzes the removal of the 5'-leader sequence from pre-tRNA to produce the mature 5'-terminus. It can also cleave other RNA substrates such as 4.5S RNA. The protein component plays an auxiliary but essential role in vivo by binding to the 5'-leader sequence and broadening the substrate specificity of the ribozyme.</text>
</comment>
<dbReference type="KEGG" id="pje:CRM71_07750"/>
<proteinExistence type="inferred from homology"/>
<keyword evidence="4 7" id="KW-0255">Endonuclease</keyword>
<dbReference type="EC" id="3.1.26.5" evidence="7"/>
<dbReference type="HAMAP" id="MF_00227">
    <property type="entry name" value="RNase_P"/>
    <property type="match status" value="1"/>
</dbReference>
<dbReference type="AlphaFoldDB" id="A0A2K9H9X5"/>
<keyword evidence="2 7" id="KW-0819">tRNA processing</keyword>
<evidence type="ECO:0000256" key="2">
    <source>
        <dbReference type="ARBA" id="ARBA00022694"/>
    </source>
</evidence>
<dbReference type="GeneID" id="94029298"/>
<comment type="catalytic activity">
    <reaction evidence="7">
        <text>Endonucleolytic cleavage of RNA, removing 5'-extranucleotides from tRNA precursor.</text>
        <dbReference type="EC" id="3.1.26.5"/>
    </reaction>
</comment>
<comment type="caution">
    <text evidence="8">The sequence shown here is derived from an EMBL/GenBank/DDBJ whole genome shotgun (WGS) entry which is preliminary data.</text>
</comment>
<evidence type="ECO:0000256" key="3">
    <source>
        <dbReference type="ARBA" id="ARBA00022722"/>
    </source>
</evidence>
<evidence type="ECO:0000256" key="1">
    <source>
        <dbReference type="ARBA" id="ARBA00002663"/>
    </source>
</evidence>
<dbReference type="EMBL" id="FZNZ01000039">
    <property type="protein sequence ID" value="SNS09073.1"/>
    <property type="molecule type" value="Genomic_DNA"/>
</dbReference>
<dbReference type="InterPro" id="IPR014721">
    <property type="entry name" value="Ribsml_uS5_D2-typ_fold_subgr"/>
</dbReference>
<sequence length="151" mass="17800">MEKHEERLRKGERLCSKKLIDTLFGPGRSHAMTVFPLKAVYRLIDSKSEVSTSQETLTEPNVQLLVSVPKKHFKRAVKRNRVKRQVREAYRKRKRLVTQSVDKLTDKQLLIAFIWLSDELTDSDTIEQRVCNLLQRIGERILKDRETDIKR</sequence>
<evidence type="ECO:0000256" key="4">
    <source>
        <dbReference type="ARBA" id="ARBA00022759"/>
    </source>
</evidence>
<evidence type="ECO:0000313" key="8">
    <source>
        <dbReference type="EMBL" id="SNS09073.1"/>
    </source>
</evidence>
<keyword evidence="3 7" id="KW-0540">Nuclease</keyword>
<keyword evidence="6 7" id="KW-0694">RNA-binding</keyword>
<organism evidence="8 9">
    <name type="scientific">Prevotella jejuni</name>
    <dbReference type="NCBI Taxonomy" id="1177574"/>
    <lineage>
        <taxon>Bacteria</taxon>
        <taxon>Pseudomonadati</taxon>
        <taxon>Bacteroidota</taxon>
        <taxon>Bacteroidia</taxon>
        <taxon>Bacteroidales</taxon>
        <taxon>Prevotellaceae</taxon>
        <taxon>Prevotella</taxon>
    </lineage>
</organism>
<gene>
    <name evidence="7" type="primary">rnpA</name>
    <name evidence="8" type="ORF">SAMN06265364_13923</name>
</gene>
<name>A0A2K9H9X5_9BACT</name>
<reference evidence="8 9" key="1">
    <citation type="submission" date="2017-06" db="EMBL/GenBank/DDBJ databases">
        <authorList>
            <person name="Varghese N."/>
            <person name="Submissions S."/>
        </authorList>
    </citation>
    <scope>NUCLEOTIDE SEQUENCE [LARGE SCALE GENOMIC DNA]</scope>
    <source>
        <strain evidence="8 9">DSM 26989</strain>
    </source>
</reference>
<dbReference type="PROSITE" id="PS00648">
    <property type="entry name" value="RIBONUCLEASE_P"/>
    <property type="match status" value="1"/>
</dbReference>
<dbReference type="GO" id="GO:0001682">
    <property type="term" value="P:tRNA 5'-leader removal"/>
    <property type="evidence" value="ECO:0007669"/>
    <property type="project" value="UniProtKB-UniRule"/>
</dbReference>
<dbReference type="OrthoDB" id="1524972at2"/>